<comment type="caution">
    <text evidence="2">The sequence shown here is derived from an EMBL/GenBank/DDBJ whole genome shotgun (WGS) entry which is preliminary data.</text>
</comment>
<evidence type="ECO:0000313" key="3">
    <source>
        <dbReference type="Proteomes" id="UP001168537"/>
    </source>
</evidence>
<dbReference type="InterPro" id="IPR037053">
    <property type="entry name" value="Phage_tail_collar_dom_sf"/>
</dbReference>
<name>A0ABT8EYQ9_9ACTN</name>
<dbReference type="Gene3D" id="3.90.1340.10">
    <property type="entry name" value="Phage tail collar domain"/>
    <property type="match status" value="1"/>
</dbReference>
<dbReference type="Pfam" id="PF07484">
    <property type="entry name" value="Collar"/>
    <property type="match status" value="1"/>
</dbReference>
<accession>A0ABT8EYQ9</accession>
<reference evidence="2" key="1">
    <citation type="submission" date="2023-06" db="EMBL/GenBank/DDBJ databases">
        <title>Draft genome sequence of Nocardioides sp. SOB72.</title>
        <authorList>
            <person name="Zhang G."/>
        </authorList>
    </citation>
    <scope>NUCLEOTIDE SEQUENCE</scope>
    <source>
        <strain evidence="2">SOB72</strain>
    </source>
</reference>
<dbReference type="RefSeq" id="WP_300962616.1">
    <property type="nucleotide sequence ID" value="NZ_JAUHJR010000011.1"/>
</dbReference>
<proteinExistence type="predicted"/>
<gene>
    <name evidence="2" type="ORF">QWY29_18290</name>
</gene>
<keyword evidence="3" id="KW-1185">Reference proteome</keyword>
<evidence type="ECO:0000313" key="2">
    <source>
        <dbReference type="EMBL" id="MDN4163327.1"/>
    </source>
</evidence>
<feature type="domain" description="Phage tail collar" evidence="1">
    <location>
        <begin position="8"/>
        <end position="64"/>
    </location>
</feature>
<dbReference type="Proteomes" id="UP001168537">
    <property type="component" value="Unassembled WGS sequence"/>
</dbReference>
<dbReference type="InterPro" id="IPR011083">
    <property type="entry name" value="Phage_tail_collar_dom"/>
</dbReference>
<organism evidence="2 3">
    <name type="scientific">Nocardioides abyssi</name>
    <dbReference type="NCBI Taxonomy" id="3058370"/>
    <lineage>
        <taxon>Bacteria</taxon>
        <taxon>Bacillati</taxon>
        <taxon>Actinomycetota</taxon>
        <taxon>Actinomycetes</taxon>
        <taxon>Propionibacteriales</taxon>
        <taxon>Nocardioidaceae</taxon>
        <taxon>Nocardioides</taxon>
    </lineage>
</organism>
<dbReference type="SUPFAM" id="SSF88874">
    <property type="entry name" value="Receptor-binding domain of short tail fibre protein gp12"/>
    <property type="match status" value="1"/>
</dbReference>
<protein>
    <submittedName>
        <fullName evidence="2">Tail fiber protein</fullName>
    </submittedName>
</protein>
<sequence length="172" mass="17493">MDSEPMTGEIGVCAFSFPPKNWAVCDGSLVAIAQNSALFALLGTTYGGNGQTNFALPDLRGSAPVAAGSGPGLSPYALGGASGAATVTLTGPQVPAHHHPVAAAATPATSADPQGRVLATQEQQAYRLVAPDRALRPAALGTTGGSQPHENRQPYLAMTFVICLYGVFPQHP</sequence>
<evidence type="ECO:0000259" key="1">
    <source>
        <dbReference type="Pfam" id="PF07484"/>
    </source>
</evidence>
<dbReference type="EMBL" id="JAUHJR010000011">
    <property type="protein sequence ID" value="MDN4163327.1"/>
    <property type="molecule type" value="Genomic_DNA"/>
</dbReference>